<reference evidence="1 2" key="1">
    <citation type="submission" date="2013-08" db="EMBL/GenBank/DDBJ databases">
        <title>The genome sequence of Knoellia subterranea.</title>
        <authorList>
            <person name="Zhu W."/>
            <person name="Wang G."/>
        </authorList>
    </citation>
    <scope>NUCLEOTIDE SEQUENCE [LARGE SCALE GENOMIC DNA]</scope>
    <source>
        <strain evidence="1 2">KCTC 19937</strain>
    </source>
</reference>
<evidence type="ECO:0000313" key="1">
    <source>
        <dbReference type="EMBL" id="KGN37612.1"/>
    </source>
</evidence>
<organism evidence="1 2">
    <name type="scientific">Knoellia subterranea KCTC 19937</name>
    <dbReference type="NCBI Taxonomy" id="1385521"/>
    <lineage>
        <taxon>Bacteria</taxon>
        <taxon>Bacillati</taxon>
        <taxon>Actinomycetota</taxon>
        <taxon>Actinomycetes</taxon>
        <taxon>Micrococcales</taxon>
        <taxon>Intrasporangiaceae</taxon>
        <taxon>Knoellia</taxon>
    </lineage>
</organism>
<dbReference type="Proteomes" id="UP000030011">
    <property type="component" value="Unassembled WGS sequence"/>
</dbReference>
<dbReference type="EMBL" id="AVPK01000005">
    <property type="protein sequence ID" value="KGN37612.1"/>
    <property type="molecule type" value="Genomic_DNA"/>
</dbReference>
<sequence>MKESTGLDARDGDPRVSAAVEELRALLRSFDDVEPDLMDERFYAHAYNELDLAGRAIIDAFDREGRSTGDCTHE</sequence>
<dbReference type="RefSeq" id="WP_035904984.1">
    <property type="nucleotide sequence ID" value="NZ_AVPK01000005.1"/>
</dbReference>
<comment type="caution">
    <text evidence="1">The sequence shown here is derived from an EMBL/GenBank/DDBJ whole genome shotgun (WGS) entry which is preliminary data.</text>
</comment>
<keyword evidence="2" id="KW-1185">Reference proteome</keyword>
<name>A0A0A0JNJ7_9MICO</name>
<gene>
    <name evidence="1" type="ORF">N803_14465</name>
</gene>
<dbReference type="AlphaFoldDB" id="A0A0A0JNJ7"/>
<dbReference type="OrthoDB" id="4867998at2"/>
<proteinExistence type="predicted"/>
<accession>A0A0A0JNJ7</accession>
<protein>
    <submittedName>
        <fullName evidence="1">Uncharacterized protein</fullName>
    </submittedName>
</protein>
<evidence type="ECO:0000313" key="2">
    <source>
        <dbReference type="Proteomes" id="UP000030011"/>
    </source>
</evidence>